<keyword evidence="2" id="KW-1133">Transmembrane helix</keyword>
<dbReference type="InterPro" id="IPR052016">
    <property type="entry name" value="Bact_Sigma-Reg"/>
</dbReference>
<dbReference type="SMART" id="SM00331">
    <property type="entry name" value="PP2C_SIG"/>
    <property type="match status" value="1"/>
</dbReference>
<feature type="domain" description="CHASE2" evidence="4">
    <location>
        <begin position="20"/>
        <end position="348"/>
    </location>
</feature>
<feature type="domain" description="PPM-type phosphatase" evidence="3">
    <location>
        <begin position="451"/>
        <end position="667"/>
    </location>
</feature>
<dbReference type="Gene3D" id="3.60.40.10">
    <property type="entry name" value="PPM-type phosphatase domain"/>
    <property type="match status" value="1"/>
</dbReference>
<comment type="caution">
    <text evidence="5">The sequence shown here is derived from an EMBL/GenBank/DDBJ whole genome shotgun (WGS) entry which is preliminary data.</text>
</comment>
<feature type="transmembrane region" description="Helical" evidence="2">
    <location>
        <begin position="386"/>
        <end position="405"/>
    </location>
</feature>
<dbReference type="PANTHER" id="PTHR43156">
    <property type="entry name" value="STAGE II SPORULATION PROTEIN E-RELATED"/>
    <property type="match status" value="1"/>
</dbReference>
<accession>A0ABT0RQ69</accession>
<evidence type="ECO:0000256" key="1">
    <source>
        <dbReference type="ARBA" id="ARBA00022801"/>
    </source>
</evidence>
<evidence type="ECO:0000313" key="5">
    <source>
        <dbReference type="EMBL" id="MCL6684804.1"/>
    </source>
</evidence>
<keyword evidence="1" id="KW-0378">Hydrolase</keyword>
<proteinExistence type="predicted"/>
<protein>
    <submittedName>
        <fullName evidence="5">CHASE2 domain-containing protein</fullName>
    </submittedName>
</protein>
<name>A0ABT0RQ69_9SPHN</name>
<dbReference type="InterPro" id="IPR001932">
    <property type="entry name" value="PPM-type_phosphatase-like_dom"/>
</dbReference>
<dbReference type="PANTHER" id="PTHR43156:SF2">
    <property type="entry name" value="STAGE II SPORULATION PROTEIN E"/>
    <property type="match status" value="1"/>
</dbReference>
<reference evidence="5" key="1">
    <citation type="submission" date="2022-05" db="EMBL/GenBank/DDBJ databases">
        <authorList>
            <person name="Jo J.-H."/>
            <person name="Im W.-T."/>
        </authorList>
    </citation>
    <scope>NUCLEOTIDE SEQUENCE</scope>
    <source>
        <strain evidence="5">SE158</strain>
    </source>
</reference>
<dbReference type="Proteomes" id="UP001165363">
    <property type="component" value="Unassembled WGS sequence"/>
</dbReference>
<dbReference type="InterPro" id="IPR007890">
    <property type="entry name" value="CHASE2"/>
</dbReference>
<sequence>MLFTWLAMTLIAVLLSLAVGERMQRGVFDGWQKVMPRDLSGTDVRVVMIDDFSIQMIGPWPWSRYYLARLTEELKARGAKVVAFDMMFPEHDRVSPETLISIYPELSPAVVAEVQRMQPTDQIFSTVIGQSPVVLGHAGVERAPEEQPQLADAPITGKLPSKIDTFPAELASIPELDEVALGTGLMNGRPDNDGVVRDMPLILRVGSRPRLSLSAEIARNAVDAESVKSTPAALAIGHRKVPVDAHGRVRLHFGRFPSDRIISAARILGDDKPLKADVFKGKPVIVGMTAEGTADIAATPLNSVEFGPLIQAQSVDTILRGGWLQRPRWAPAAEWAAAAMLAFLALGNALFGRGYRFLLAIVFAALPVASWLLFENAGLLLDPARPALVGLGSVAGVAMGLFALARIERERLRDALVHERVAAAETQGELQAARAIQLGMVPARTRLQKLDPRVDLDALLEPAKSVGGDFYDAMMIGPDRLGFAVADVTGKGVPAALFMAMSKALTSAALSRMQVDVAGMADAVNLELLKDNSEAMSVTMLLGILDLKSGAIELVCAGHEDPLRLDSDGNIERLKLDGGPPFSIAEFPFPLEKIQLQPGETLVLVTDGVTEAQNAAEELFGRDRILGGKDAWARSATAICEAVRDEVRNFEAGTEATDDLTVMAIRYIGG</sequence>
<feature type="transmembrane region" description="Helical" evidence="2">
    <location>
        <begin position="357"/>
        <end position="374"/>
    </location>
</feature>
<dbReference type="InterPro" id="IPR036457">
    <property type="entry name" value="PPM-type-like_dom_sf"/>
</dbReference>
<dbReference type="Pfam" id="PF05226">
    <property type="entry name" value="CHASE2"/>
    <property type="match status" value="1"/>
</dbReference>
<dbReference type="EMBL" id="JAMGBD010000002">
    <property type="protein sequence ID" value="MCL6684804.1"/>
    <property type="molecule type" value="Genomic_DNA"/>
</dbReference>
<dbReference type="Pfam" id="PF07228">
    <property type="entry name" value="SpoIIE"/>
    <property type="match status" value="1"/>
</dbReference>
<evidence type="ECO:0000259" key="3">
    <source>
        <dbReference type="SMART" id="SM00331"/>
    </source>
</evidence>
<dbReference type="SUPFAM" id="SSF81606">
    <property type="entry name" value="PP2C-like"/>
    <property type="match status" value="1"/>
</dbReference>
<gene>
    <name evidence="5" type="ORF">LZ536_12970</name>
</gene>
<keyword evidence="2" id="KW-0812">Transmembrane</keyword>
<evidence type="ECO:0000259" key="4">
    <source>
        <dbReference type="SMART" id="SM01080"/>
    </source>
</evidence>
<keyword evidence="2" id="KW-0472">Membrane</keyword>
<evidence type="ECO:0000313" key="6">
    <source>
        <dbReference type="Proteomes" id="UP001165363"/>
    </source>
</evidence>
<organism evidence="5 6">
    <name type="scientific">Sphingomonas alba</name>
    <dbReference type="NCBI Taxonomy" id="2908208"/>
    <lineage>
        <taxon>Bacteria</taxon>
        <taxon>Pseudomonadati</taxon>
        <taxon>Pseudomonadota</taxon>
        <taxon>Alphaproteobacteria</taxon>
        <taxon>Sphingomonadales</taxon>
        <taxon>Sphingomonadaceae</taxon>
        <taxon>Sphingomonas</taxon>
    </lineage>
</organism>
<feature type="transmembrane region" description="Helical" evidence="2">
    <location>
        <begin position="329"/>
        <end position="350"/>
    </location>
</feature>
<keyword evidence="6" id="KW-1185">Reference proteome</keyword>
<dbReference type="SMART" id="SM01080">
    <property type="entry name" value="CHASE2"/>
    <property type="match status" value="1"/>
</dbReference>
<dbReference type="RefSeq" id="WP_249849196.1">
    <property type="nucleotide sequence ID" value="NZ_JAMGBD010000002.1"/>
</dbReference>
<evidence type="ECO:0000256" key="2">
    <source>
        <dbReference type="SAM" id="Phobius"/>
    </source>
</evidence>